<dbReference type="GO" id="GO:0005524">
    <property type="term" value="F:ATP binding"/>
    <property type="evidence" value="ECO:0007669"/>
    <property type="project" value="UniProtKB-KW"/>
</dbReference>
<sequence length="79" mass="9376">MWSIANDDIMRRFISDAKEKPTNASILITTHPMITYGQKRTYEEEQTMKWLQDQEWGIMVLDKVHPIPAKIFRRVLTIV</sequence>
<evidence type="ECO:0000313" key="6">
    <source>
        <dbReference type="Proteomes" id="UP001187531"/>
    </source>
</evidence>
<dbReference type="GO" id="GO:0043138">
    <property type="term" value="F:3'-5' DNA helicase activity"/>
    <property type="evidence" value="ECO:0007669"/>
    <property type="project" value="TreeGrafter"/>
</dbReference>
<reference evidence="5" key="1">
    <citation type="submission" date="2023-07" db="EMBL/GenBank/DDBJ databases">
        <title>Chromosome-level genome assembly of Artemia franciscana.</title>
        <authorList>
            <person name="Jo E."/>
        </authorList>
    </citation>
    <scope>NUCLEOTIDE SEQUENCE</scope>
    <source>
        <tissue evidence="5">Whole body</tissue>
    </source>
</reference>
<dbReference type="AlphaFoldDB" id="A0AA88HTD1"/>
<name>A0AA88HTD1_ARTSF</name>
<keyword evidence="6" id="KW-1185">Reference proteome</keyword>
<keyword evidence="1" id="KW-0547">Nucleotide-binding</keyword>
<accession>A0AA88HTD1</accession>
<organism evidence="5 6">
    <name type="scientific">Artemia franciscana</name>
    <name type="common">Brine shrimp</name>
    <name type="synonym">Artemia sanfranciscana</name>
    <dbReference type="NCBI Taxonomy" id="6661"/>
    <lineage>
        <taxon>Eukaryota</taxon>
        <taxon>Metazoa</taxon>
        <taxon>Ecdysozoa</taxon>
        <taxon>Arthropoda</taxon>
        <taxon>Crustacea</taxon>
        <taxon>Branchiopoda</taxon>
        <taxon>Anostraca</taxon>
        <taxon>Artemiidae</taxon>
        <taxon>Artemia</taxon>
    </lineage>
</organism>
<keyword evidence="4" id="KW-0067">ATP-binding</keyword>
<evidence type="ECO:0000256" key="2">
    <source>
        <dbReference type="ARBA" id="ARBA00022801"/>
    </source>
</evidence>
<evidence type="ECO:0000313" key="5">
    <source>
        <dbReference type="EMBL" id="KAK2713736.1"/>
    </source>
</evidence>
<keyword evidence="2" id="KW-0378">Hydrolase</keyword>
<evidence type="ECO:0000256" key="3">
    <source>
        <dbReference type="ARBA" id="ARBA00022806"/>
    </source>
</evidence>
<dbReference type="GO" id="GO:0097550">
    <property type="term" value="C:transcription preinitiation complex"/>
    <property type="evidence" value="ECO:0007669"/>
    <property type="project" value="TreeGrafter"/>
</dbReference>
<dbReference type="GO" id="GO:0005675">
    <property type="term" value="C:transcription factor TFIIH holo complex"/>
    <property type="evidence" value="ECO:0007669"/>
    <property type="project" value="TreeGrafter"/>
</dbReference>
<dbReference type="GO" id="GO:0016787">
    <property type="term" value="F:hydrolase activity"/>
    <property type="evidence" value="ECO:0007669"/>
    <property type="project" value="UniProtKB-KW"/>
</dbReference>
<protein>
    <submittedName>
        <fullName evidence="5">Uncharacterized protein</fullName>
    </submittedName>
</protein>
<dbReference type="GO" id="GO:0000112">
    <property type="term" value="C:nucleotide-excision repair factor 3 complex"/>
    <property type="evidence" value="ECO:0007669"/>
    <property type="project" value="TreeGrafter"/>
</dbReference>
<gene>
    <name evidence="5" type="ORF">QYM36_009573</name>
</gene>
<comment type="caution">
    <text evidence="5">The sequence shown here is derived from an EMBL/GenBank/DDBJ whole genome shotgun (WGS) entry which is preliminary data.</text>
</comment>
<dbReference type="EMBL" id="JAVRJZ010000014">
    <property type="protein sequence ID" value="KAK2713736.1"/>
    <property type="molecule type" value="Genomic_DNA"/>
</dbReference>
<evidence type="ECO:0000256" key="4">
    <source>
        <dbReference type="ARBA" id="ARBA00022840"/>
    </source>
</evidence>
<dbReference type="InterPro" id="IPR050615">
    <property type="entry name" value="ATP-dep_DNA_Helicase"/>
</dbReference>
<keyword evidence="3" id="KW-0347">Helicase</keyword>
<proteinExistence type="predicted"/>
<evidence type="ECO:0000256" key="1">
    <source>
        <dbReference type="ARBA" id="ARBA00022741"/>
    </source>
</evidence>
<dbReference type="PANTHER" id="PTHR11274">
    <property type="entry name" value="RAD25/XP-B DNA REPAIR HELICASE"/>
    <property type="match status" value="1"/>
</dbReference>
<dbReference type="Proteomes" id="UP001187531">
    <property type="component" value="Unassembled WGS sequence"/>
</dbReference>
<dbReference type="GO" id="GO:0006367">
    <property type="term" value="P:transcription initiation at RNA polymerase II promoter"/>
    <property type="evidence" value="ECO:0007669"/>
    <property type="project" value="TreeGrafter"/>
</dbReference>
<dbReference type="PANTHER" id="PTHR11274:SF0">
    <property type="entry name" value="GENERAL TRANSCRIPTION AND DNA REPAIR FACTOR IIH HELICASE SUBUNIT XPB"/>
    <property type="match status" value="1"/>
</dbReference>